<protein>
    <submittedName>
        <fullName evidence="2">Uncharacterized protein</fullName>
    </submittedName>
</protein>
<evidence type="ECO:0000313" key="2">
    <source>
        <dbReference type="EMBL" id="MPC21350.1"/>
    </source>
</evidence>
<comment type="caution">
    <text evidence="2">The sequence shown here is derived from an EMBL/GenBank/DDBJ whole genome shotgun (WGS) entry which is preliminary data.</text>
</comment>
<sequence length="159" mass="17115">MGVRENITLLLKRPSSPTPCHTPQPTSLYPVSSHPPPCPLPRLAASMNACAYPSVPPLSSPLAPLSPHSLPSNLSEPDLFVCPCLSPSLLASRRLVSPYAMHKASRAAQHTRPLQTRSHSCTPSSLTASSSSSSSYSSFSQHRLKFPDHIPSIRYSYSA</sequence>
<dbReference type="EMBL" id="VSRR010000967">
    <property type="protein sequence ID" value="MPC21350.1"/>
    <property type="molecule type" value="Genomic_DNA"/>
</dbReference>
<feature type="region of interest" description="Disordered" evidence="1">
    <location>
        <begin position="104"/>
        <end position="132"/>
    </location>
</feature>
<feature type="compositionally biased region" description="Low complexity" evidence="1">
    <location>
        <begin position="118"/>
        <end position="132"/>
    </location>
</feature>
<reference evidence="2 3" key="1">
    <citation type="submission" date="2019-05" db="EMBL/GenBank/DDBJ databases">
        <title>Another draft genome of Portunus trituberculatus and its Hox gene families provides insights of decapod evolution.</title>
        <authorList>
            <person name="Jeong J.-H."/>
            <person name="Song I."/>
            <person name="Kim S."/>
            <person name="Choi T."/>
            <person name="Kim D."/>
            <person name="Ryu S."/>
            <person name="Kim W."/>
        </authorList>
    </citation>
    <scope>NUCLEOTIDE SEQUENCE [LARGE SCALE GENOMIC DNA]</scope>
    <source>
        <tissue evidence="2">Muscle</tissue>
    </source>
</reference>
<keyword evidence="3" id="KW-1185">Reference proteome</keyword>
<gene>
    <name evidence="2" type="ORF">E2C01_014333</name>
</gene>
<organism evidence="2 3">
    <name type="scientific">Portunus trituberculatus</name>
    <name type="common">Swimming crab</name>
    <name type="synonym">Neptunus trituberculatus</name>
    <dbReference type="NCBI Taxonomy" id="210409"/>
    <lineage>
        <taxon>Eukaryota</taxon>
        <taxon>Metazoa</taxon>
        <taxon>Ecdysozoa</taxon>
        <taxon>Arthropoda</taxon>
        <taxon>Crustacea</taxon>
        <taxon>Multicrustacea</taxon>
        <taxon>Malacostraca</taxon>
        <taxon>Eumalacostraca</taxon>
        <taxon>Eucarida</taxon>
        <taxon>Decapoda</taxon>
        <taxon>Pleocyemata</taxon>
        <taxon>Brachyura</taxon>
        <taxon>Eubrachyura</taxon>
        <taxon>Portunoidea</taxon>
        <taxon>Portunidae</taxon>
        <taxon>Portuninae</taxon>
        <taxon>Portunus</taxon>
    </lineage>
</organism>
<proteinExistence type="predicted"/>
<evidence type="ECO:0000256" key="1">
    <source>
        <dbReference type="SAM" id="MobiDB-lite"/>
    </source>
</evidence>
<dbReference type="AlphaFoldDB" id="A0A5B7DIW9"/>
<accession>A0A5B7DIW9</accession>
<evidence type="ECO:0000313" key="3">
    <source>
        <dbReference type="Proteomes" id="UP000324222"/>
    </source>
</evidence>
<dbReference type="Proteomes" id="UP000324222">
    <property type="component" value="Unassembled WGS sequence"/>
</dbReference>
<name>A0A5B7DIW9_PORTR</name>